<proteinExistence type="predicted"/>
<dbReference type="AlphaFoldDB" id="X1LYP7"/>
<dbReference type="EMBL" id="BARV01003076">
    <property type="protein sequence ID" value="GAH99258.1"/>
    <property type="molecule type" value="Genomic_DNA"/>
</dbReference>
<gene>
    <name evidence="1" type="ORF">S06H3_07565</name>
</gene>
<evidence type="ECO:0000313" key="1">
    <source>
        <dbReference type="EMBL" id="GAH99258.1"/>
    </source>
</evidence>
<sequence>MEQFGREGFLKAVRDFTWDKVVDTIVKKIA</sequence>
<organism evidence="1">
    <name type="scientific">marine sediment metagenome</name>
    <dbReference type="NCBI Taxonomy" id="412755"/>
    <lineage>
        <taxon>unclassified sequences</taxon>
        <taxon>metagenomes</taxon>
        <taxon>ecological metagenomes</taxon>
    </lineage>
</organism>
<accession>X1LYP7</accession>
<reference evidence="1" key="1">
    <citation type="journal article" date="2014" name="Front. Microbiol.">
        <title>High frequency of phylogenetically diverse reductive dehalogenase-homologous genes in deep subseafloor sedimentary metagenomes.</title>
        <authorList>
            <person name="Kawai M."/>
            <person name="Futagami T."/>
            <person name="Toyoda A."/>
            <person name="Takaki Y."/>
            <person name="Nishi S."/>
            <person name="Hori S."/>
            <person name="Arai W."/>
            <person name="Tsubouchi T."/>
            <person name="Morono Y."/>
            <person name="Uchiyama I."/>
            <person name="Ito T."/>
            <person name="Fujiyama A."/>
            <person name="Inagaki F."/>
            <person name="Takami H."/>
        </authorList>
    </citation>
    <scope>NUCLEOTIDE SEQUENCE</scope>
    <source>
        <strain evidence="1">Expedition CK06-06</strain>
    </source>
</reference>
<protein>
    <submittedName>
        <fullName evidence="1">Uncharacterized protein</fullName>
    </submittedName>
</protein>
<name>X1LYP7_9ZZZZ</name>
<comment type="caution">
    <text evidence="1">The sequence shown here is derived from an EMBL/GenBank/DDBJ whole genome shotgun (WGS) entry which is preliminary data.</text>
</comment>
<feature type="non-terminal residue" evidence="1">
    <location>
        <position position="30"/>
    </location>
</feature>